<evidence type="ECO:0000313" key="14">
    <source>
        <dbReference type="Proteomes" id="UP000024635"/>
    </source>
</evidence>
<evidence type="ECO:0000256" key="9">
    <source>
        <dbReference type="ARBA" id="ARBA00023004"/>
    </source>
</evidence>
<dbReference type="PANTHER" id="PTHR10106:SF50">
    <property type="entry name" value="CYTOCHROME B561 DOMAIN-CONTAINING PROTEIN"/>
    <property type="match status" value="1"/>
</dbReference>
<evidence type="ECO:0000256" key="3">
    <source>
        <dbReference type="ARBA" id="ARBA00022448"/>
    </source>
</evidence>
<reference evidence="14" key="1">
    <citation type="journal article" date="2015" name="Nat. Genet.">
        <title>The genome and transcriptome of the zoonotic hookworm Ancylostoma ceylanicum identify infection-specific gene families.</title>
        <authorList>
            <person name="Schwarz E.M."/>
            <person name="Hu Y."/>
            <person name="Antoshechkin I."/>
            <person name="Miller M.M."/>
            <person name="Sternberg P.W."/>
            <person name="Aroian R.V."/>
        </authorList>
    </citation>
    <scope>NUCLEOTIDE SEQUENCE</scope>
    <source>
        <strain evidence="14">HY135</strain>
    </source>
</reference>
<feature type="domain" description="Cytochrome b561" evidence="12">
    <location>
        <begin position="1"/>
        <end position="182"/>
    </location>
</feature>
<sequence>MGYGIRWPSPGNYGGVNFHGMFMSTAMVFFQGEALLSYRFYRYDAKVLSKFVHVVFHLMAIAFFSTALSAIIIHKNKSFAFGFVNFLFSGITESTRKTFMPMHRIVGCLLFAASLVQAVIGFVQYNGFYGNCPQDHDAPLVCGHYKFVLNFTIILAVLYGFTVLLLVIPPAWQRKKTPEEMQ</sequence>
<evidence type="ECO:0000256" key="1">
    <source>
        <dbReference type="ARBA" id="ARBA00001970"/>
    </source>
</evidence>
<keyword evidence="10 11" id="KW-0472">Membrane</keyword>
<keyword evidence="3" id="KW-0813">Transport</keyword>
<dbReference type="GO" id="GO:0046872">
    <property type="term" value="F:metal ion binding"/>
    <property type="evidence" value="ECO:0007669"/>
    <property type="project" value="UniProtKB-KW"/>
</dbReference>
<comment type="caution">
    <text evidence="13">The sequence shown here is derived from an EMBL/GenBank/DDBJ whole genome shotgun (WGS) entry which is preliminary data.</text>
</comment>
<proteinExistence type="predicted"/>
<evidence type="ECO:0000259" key="12">
    <source>
        <dbReference type="PROSITE" id="PS50939"/>
    </source>
</evidence>
<comment type="subcellular location">
    <subcellularLocation>
        <location evidence="2">Membrane</location>
        <topology evidence="2">Multi-pass membrane protein</topology>
    </subcellularLocation>
</comment>
<dbReference type="Gene3D" id="1.20.120.1770">
    <property type="match status" value="2"/>
</dbReference>
<keyword evidence="9" id="KW-0408">Iron</keyword>
<feature type="transmembrane region" description="Helical" evidence="11">
    <location>
        <begin position="147"/>
        <end position="168"/>
    </location>
</feature>
<keyword evidence="14" id="KW-1185">Reference proteome</keyword>
<evidence type="ECO:0000256" key="4">
    <source>
        <dbReference type="ARBA" id="ARBA00022617"/>
    </source>
</evidence>
<keyword evidence="5 11" id="KW-0812">Transmembrane</keyword>
<name>A0A016U9L7_9BILA</name>
<evidence type="ECO:0000256" key="11">
    <source>
        <dbReference type="SAM" id="Phobius"/>
    </source>
</evidence>
<comment type="cofactor">
    <cofactor evidence="1">
        <name>heme b</name>
        <dbReference type="ChEBI" id="CHEBI:60344"/>
    </cofactor>
</comment>
<feature type="transmembrane region" description="Helical" evidence="11">
    <location>
        <begin position="107"/>
        <end position="127"/>
    </location>
</feature>
<dbReference type="InterPro" id="IPR006593">
    <property type="entry name" value="Cyt_b561/ferric_Rdtase_TM"/>
</dbReference>
<dbReference type="InterPro" id="IPR043205">
    <property type="entry name" value="CYB561/CYBRD1-like"/>
</dbReference>
<dbReference type="PROSITE" id="PS50939">
    <property type="entry name" value="CYTOCHROME_B561"/>
    <property type="match status" value="1"/>
</dbReference>
<keyword evidence="4" id="KW-0349">Heme</keyword>
<evidence type="ECO:0000256" key="7">
    <source>
        <dbReference type="ARBA" id="ARBA00022982"/>
    </source>
</evidence>
<keyword evidence="6" id="KW-0479">Metal-binding</keyword>
<dbReference type="GO" id="GO:0016491">
    <property type="term" value="F:oxidoreductase activity"/>
    <property type="evidence" value="ECO:0007669"/>
    <property type="project" value="InterPro"/>
</dbReference>
<keyword evidence="8 11" id="KW-1133">Transmembrane helix</keyword>
<dbReference type="OrthoDB" id="907479at2759"/>
<evidence type="ECO:0000313" key="13">
    <source>
        <dbReference type="EMBL" id="EYC11308.1"/>
    </source>
</evidence>
<organism evidence="13 14">
    <name type="scientific">Ancylostoma ceylanicum</name>
    <dbReference type="NCBI Taxonomy" id="53326"/>
    <lineage>
        <taxon>Eukaryota</taxon>
        <taxon>Metazoa</taxon>
        <taxon>Ecdysozoa</taxon>
        <taxon>Nematoda</taxon>
        <taxon>Chromadorea</taxon>
        <taxon>Rhabditida</taxon>
        <taxon>Rhabditina</taxon>
        <taxon>Rhabditomorpha</taxon>
        <taxon>Strongyloidea</taxon>
        <taxon>Ancylostomatidae</taxon>
        <taxon>Ancylostomatinae</taxon>
        <taxon>Ancylostoma</taxon>
    </lineage>
</organism>
<evidence type="ECO:0000256" key="2">
    <source>
        <dbReference type="ARBA" id="ARBA00004141"/>
    </source>
</evidence>
<evidence type="ECO:0000256" key="6">
    <source>
        <dbReference type="ARBA" id="ARBA00022723"/>
    </source>
</evidence>
<gene>
    <name evidence="13" type="primary">Acey_s0051.g2132</name>
    <name evidence="13" type="synonym">Acey-F39G3.5</name>
    <name evidence="13" type="ORF">Y032_0051g2132</name>
</gene>
<feature type="transmembrane region" description="Helical" evidence="11">
    <location>
        <begin position="53"/>
        <end position="73"/>
    </location>
</feature>
<dbReference type="PANTHER" id="PTHR10106">
    <property type="entry name" value="CYTOCHROME B561-RELATED"/>
    <property type="match status" value="1"/>
</dbReference>
<dbReference type="SMART" id="SM00665">
    <property type="entry name" value="B561"/>
    <property type="match status" value="1"/>
</dbReference>
<evidence type="ECO:0000256" key="5">
    <source>
        <dbReference type="ARBA" id="ARBA00022692"/>
    </source>
</evidence>
<dbReference type="Pfam" id="PF03188">
    <property type="entry name" value="Cytochrom_B561"/>
    <property type="match status" value="2"/>
</dbReference>
<dbReference type="AlphaFoldDB" id="A0A016U9L7"/>
<feature type="transmembrane region" description="Helical" evidence="11">
    <location>
        <begin position="20"/>
        <end position="41"/>
    </location>
</feature>
<keyword evidence="7" id="KW-0249">Electron transport</keyword>
<dbReference type="Proteomes" id="UP000024635">
    <property type="component" value="Unassembled WGS sequence"/>
</dbReference>
<protein>
    <recommendedName>
        <fullName evidence="12">Cytochrome b561 domain-containing protein</fullName>
    </recommendedName>
</protein>
<dbReference type="GO" id="GO:0016020">
    <property type="term" value="C:membrane"/>
    <property type="evidence" value="ECO:0007669"/>
    <property type="project" value="UniProtKB-SubCell"/>
</dbReference>
<dbReference type="EMBL" id="JARK01001387">
    <property type="protein sequence ID" value="EYC11308.1"/>
    <property type="molecule type" value="Genomic_DNA"/>
</dbReference>
<accession>A0A016U9L7</accession>
<evidence type="ECO:0000256" key="10">
    <source>
        <dbReference type="ARBA" id="ARBA00023136"/>
    </source>
</evidence>
<evidence type="ECO:0000256" key="8">
    <source>
        <dbReference type="ARBA" id="ARBA00022989"/>
    </source>
</evidence>